<gene>
    <name evidence="3" type="ORF">SAMN05421858_2431</name>
</gene>
<evidence type="ECO:0000313" key="3">
    <source>
        <dbReference type="EMBL" id="SIR48145.1"/>
    </source>
</evidence>
<keyword evidence="4" id="KW-1185">Reference proteome</keyword>
<dbReference type="Proteomes" id="UP000186914">
    <property type="component" value="Unassembled WGS sequence"/>
</dbReference>
<dbReference type="SUPFAM" id="SSF50952">
    <property type="entry name" value="Soluble quinoprotein glucose dehydrogenase"/>
    <property type="match status" value="1"/>
</dbReference>
<dbReference type="Pfam" id="PF07995">
    <property type="entry name" value="GSDH"/>
    <property type="match status" value="1"/>
</dbReference>
<dbReference type="EMBL" id="FTNO01000002">
    <property type="protein sequence ID" value="SIR48145.1"/>
    <property type="molecule type" value="Genomic_DNA"/>
</dbReference>
<sequence>MRRRTYLRTMALGITGFTGCIKSTGSTTQTSTANIDQGVRIKTIAMNLEVPWGADFHSNGDLYVTERPGRIRRIRPNSNDIVADITDQIAHSGEGGLLGFEFHPENDNLAYTYQTYDSQNGLRNRIVRHRINDEFERERTLLDGIPASSVHNGGRLAIYDDALYVTTGDADNKGQAQDRDSLAGKVLRLTLDGEPHPDNPFDNEVFTYGHRNPQGLAFRDGTLLSTEHGPITDDEINVLDAGNNYGWPTVTGMGDQSDEFTNPIATYTPTIAPGGATFYDGPISQWQGDFFFGTLAGQHLHRVQIENGDVVKQERLLEGEYGRLRTTFIGPDKHLYVTTSNQDGRSAAPAPQDDRVLRLQPA</sequence>
<dbReference type="OrthoDB" id="6744at2157"/>
<evidence type="ECO:0000256" key="1">
    <source>
        <dbReference type="SAM" id="MobiDB-lite"/>
    </source>
</evidence>
<feature type="region of interest" description="Disordered" evidence="1">
    <location>
        <begin position="339"/>
        <end position="362"/>
    </location>
</feature>
<proteinExistence type="predicted"/>
<feature type="compositionally biased region" description="Basic and acidic residues" evidence="1">
    <location>
        <begin position="352"/>
        <end position="362"/>
    </location>
</feature>
<dbReference type="InterPro" id="IPR011042">
    <property type="entry name" value="6-blade_b-propeller_TolB-like"/>
</dbReference>
<reference evidence="4" key="1">
    <citation type="submission" date="2017-01" db="EMBL/GenBank/DDBJ databases">
        <authorList>
            <person name="Varghese N."/>
            <person name="Submissions S."/>
        </authorList>
    </citation>
    <scope>NUCLEOTIDE SEQUENCE [LARGE SCALE GENOMIC DNA]</scope>
    <source>
        <strain evidence="4">CGMCC 1.7737</strain>
    </source>
</reference>
<evidence type="ECO:0000313" key="4">
    <source>
        <dbReference type="Proteomes" id="UP000186914"/>
    </source>
</evidence>
<dbReference type="PROSITE" id="PS51257">
    <property type="entry name" value="PROKAR_LIPOPROTEIN"/>
    <property type="match status" value="1"/>
</dbReference>
<dbReference type="PANTHER" id="PTHR19328:SF13">
    <property type="entry name" value="HIPL1 PROTEIN"/>
    <property type="match status" value="1"/>
</dbReference>
<dbReference type="RefSeq" id="WP_076430475.1">
    <property type="nucleotide sequence ID" value="NZ_FTNO01000002.1"/>
</dbReference>
<feature type="domain" description="Glucose/Sorbosone dehydrogenase" evidence="2">
    <location>
        <begin position="48"/>
        <end position="345"/>
    </location>
</feature>
<organism evidence="3 4">
    <name type="scientific">Haladaptatus litoreus</name>
    <dbReference type="NCBI Taxonomy" id="553468"/>
    <lineage>
        <taxon>Archaea</taxon>
        <taxon>Methanobacteriati</taxon>
        <taxon>Methanobacteriota</taxon>
        <taxon>Stenosarchaea group</taxon>
        <taxon>Halobacteria</taxon>
        <taxon>Halobacteriales</taxon>
        <taxon>Haladaptataceae</taxon>
        <taxon>Haladaptatus</taxon>
    </lineage>
</organism>
<name>A0A1N7B9X1_9EURY</name>
<dbReference type="InterPro" id="IPR011041">
    <property type="entry name" value="Quinoprot_gluc/sorb_DH_b-prop"/>
</dbReference>
<dbReference type="Gene3D" id="2.120.10.30">
    <property type="entry name" value="TolB, C-terminal domain"/>
    <property type="match status" value="1"/>
</dbReference>
<dbReference type="AlphaFoldDB" id="A0A1N7B9X1"/>
<dbReference type="InterPro" id="IPR012938">
    <property type="entry name" value="Glc/Sorbosone_DH"/>
</dbReference>
<evidence type="ECO:0000259" key="2">
    <source>
        <dbReference type="Pfam" id="PF07995"/>
    </source>
</evidence>
<dbReference type="PANTHER" id="PTHR19328">
    <property type="entry name" value="HEDGEHOG-INTERACTING PROTEIN"/>
    <property type="match status" value="1"/>
</dbReference>
<protein>
    <submittedName>
        <fullName evidence="3">Glucose/arabinose dehydrogenase, beta-propeller fold</fullName>
    </submittedName>
</protein>
<accession>A0A1N7B9X1</accession>